<comment type="caution">
    <text evidence="3">The sequence shown here is derived from an EMBL/GenBank/DDBJ whole genome shotgun (WGS) entry which is preliminary data.</text>
</comment>
<reference evidence="3" key="1">
    <citation type="submission" date="2020-09" db="EMBL/GenBank/DDBJ databases">
        <authorList>
            <person name="Kikuchi T."/>
        </authorList>
    </citation>
    <scope>NUCLEOTIDE SEQUENCE</scope>
    <source>
        <strain evidence="3">SH1</strain>
    </source>
</reference>
<feature type="chain" id="PRO_5036220896" evidence="2">
    <location>
        <begin position="19"/>
        <end position="501"/>
    </location>
</feature>
<evidence type="ECO:0000256" key="2">
    <source>
        <dbReference type="SAM" id="SignalP"/>
    </source>
</evidence>
<dbReference type="EMBL" id="CAJFCW020000002">
    <property type="protein sequence ID" value="CAG9094433.1"/>
    <property type="molecule type" value="Genomic_DNA"/>
</dbReference>
<dbReference type="Proteomes" id="UP000783686">
    <property type="component" value="Unassembled WGS sequence"/>
</dbReference>
<proteinExistence type="predicted"/>
<accession>A0A811K8X9</accession>
<dbReference type="Proteomes" id="UP000614601">
    <property type="component" value="Unassembled WGS sequence"/>
</dbReference>
<organism evidence="3 4">
    <name type="scientific">Bursaphelenchus okinawaensis</name>
    <dbReference type="NCBI Taxonomy" id="465554"/>
    <lineage>
        <taxon>Eukaryota</taxon>
        <taxon>Metazoa</taxon>
        <taxon>Ecdysozoa</taxon>
        <taxon>Nematoda</taxon>
        <taxon>Chromadorea</taxon>
        <taxon>Rhabditida</taxon>
        <taxon>Tylenchina</taxon>
        <taxon>Tylenchomorpha</taxon>
        <taxon>Aphelenchoidea</taxon>
        <taxon>Aphelenchoididae</taxon>
        <taxon>Bursaphelenchus</taxon>
    </lineage>
</organism>
<sequence>MKPKLLILIVILIHFVYGQYDGALGPRKPEGTRYADQLTKNNVNLTPTTPKTPIPYGRFDPEPTRSTILSARNDPPLGTPNLAYNRDRNHPFYERNKLFDRANNQHTQQQPQYPPTLNQNQQTQYQRIQYQNQAQGYQNQIHQTHNPVTQFQNPVQQVHSTVPENHGINVQVGSSQTQMAIGRFSTNTDRFATSDNGQNRIVLPIDMSNASLDTLVKKTQTSQVTTQQQPEPMEANSRLLVNPQQPVSKTPDFINNFQNPTPTTTPYPAYPDHREGLFPKLANFWHEDQRPASGDRLGPQGRFGGGTNEYREDIRGAINDRRMPWEKNPSSDLRNDQKPFEPLNKYNKNVAIETINYPNPVAPESTVPKYGDNKIFTDPFSTLSKNRHGKEYPEFTTRTPEVPVKSSYIGVPLYPEYGIGHSGVQGSGPAVGLVNSGIVRPREDEKIQIPLNVPQTPPTTSNDRTYYGPEEITRSRYRNMDQSDDLIVNRHRHVKLDLLNE</sequence>
<dbReference type="EMBL" id="CAJFDH010000002">
    <property type="protein sequence ID" value="CAD5211805.1"/>
    <property type="molecule type" value="Genomic_DNA"/>
</dbReference>
<evidence type="ECO:0000256" key="1">
    <source>
        <dbReference type="SAM" id="MobiDB-lite"/>
    </source>
</evidence>
<feature type="signal peptide" evidence="2">
    <location>
        <begin position="1"/>
        <end position="18"/>
    </location>
</feature>
<gene>
    <name evidence="3" type="ORF">BOKJ2_LOCUS3885</name>
</gene>
<keyword evidence="4" id="KW-1185">Reference proteome</keyword>
<keyword evidence="2" id="KW-0732">Signal</keyword>
<feature type="region of interest" description="Disordered" evidence="1">
    <location>
        <begin position="291"/>
        <end position="310"/>
    </location>
</feature>
<feature type="region of interest" description="Disordered" evidence="1">
    <location>
        <begin position="322"/>
        <end position="341"/>
    </location>
</feature>
<protein>
    <submittedName>
        <fullName evidence="3">Uncharacterized protein</fullName>
    </submittedName>
</protein>
<name>A0A811K8X9_9BILA</name>
<evidence type="ECO:0000313" key="4">
    <source>
        <dbReference type="Proteomes" id="UP000614601"/>
    </source>
</evidence>
<evidence type="ECO:0000313" key="3">
    <source>
        <dbReference type="EMBL" id="CAD5211805.1"/>
    </source>
</evidence>
<dbReference type="AlphaFoldDB" id="A0A811K8X9"/>
<feature type="region of interest" description="Disordered" evidence="1">
    <location>
        <begin position="68"/>
        <end position="88"/>
    </location>
</feature>
<dbReference type="OrthoDB" id="5807903at2759"/>